<reference evidence="2" key="1">
    <citation type="submission" date="2019-09" db="EMBL/GenBank/DDBJ databases">
        <title>Antimicrobial potential of Antarctic Bacteria.</title>
        <authorList>
            <person name="Benaud N."/>
            <person name="Edwards R.J."/>
            <person name="Ferrari B.C."/>
        </authorList>
    </citation>
    <scope>NUCLEOTIDE SEQUENCE [LARGE SCALE GENOMIC DNA]</scope>
    <source>
        <strain evidence="2">SPB151</strain>
    </source>
</reference>
<dbReference type="KEGG" id="kqi:F1D05_10810"/>
<dbReference type="EMBL" id="CP043661">
    <property type="protein sequence ID" value="QNE18293.1"/>
    <property type="molecule type" value="Genomic_DNA"/>
</dbReference>
<keyword evidence="2" id="KW-1185">Reference proteome</keyword>
<sequence length="62" mass="7001">MTATVEAQPLRRVEARFGERLVAGITTHAGKAQICENGWSHRWPSVQVTNVPVRPETPDREY</sequence>
<dbReference type="Proteomes" id="UP000515563">
    <property type="component" value="Chromosome"/>
</dbReference>
<organism evidence="1 2">
    <name type="scientific">Kribbella qitaiheensis</name>
    <dbReference type="NCBI Taxonomy" id="1544730"/>
    <lineage>
        <taxon>Bacteria</taxon>
        <taxon>Bacillati</taxon>
        <taxon>Actinomycetota</taxon>
        <taxon>Actinomycetes</taxon>
        <taxon>Propionibacteriales</taxon>
        <taxon>Kribbellaceae</taxon>
        <taxon>Kribbella</taxon>
    </lineage>
</organism>
<accession>A0A7G6WWC8</accession>
<gene>
    <name evidence="1" type="ORF">F1D05_10810</name>
</gene>
<dbReference type="AlphaFoldDB" id="A0A7G6WWC8"/>
<dbReference type="RefSeq" id="WP_185447323.1">
    <property type="nucleotide sequence ID" value="NZ_CP043661.1"/>
</dbReference>
<proteinExistence type="predicted"/>
<evidence type="ECO:0000313" key="2">
    <source>
        <dbReference type="Proteomes" id="UP000515563"/>
    </source>
</evidence>
<name>A0A7G6WWC8_9ACTN</name>
<evidence type="ECO:0000313" key="1">
    <source>
        <dbReference type="EMBL" id="QNE18293.1"/>
    </source>
</evidence>
<reference evidence="1 2" key="2">
    <citation type="journal article" date="2020" name="Microbiol. Resour. Announc.">
        <title>Antarctic desert soil bacteria exhibit high novel natural product potential, evaluated through long-read genome sequencing and comparative genomics.</title>
        <authorList>
            <person name="Benaud N."/>
            <person name="Edwards R.J."/>
            <person name="Amos T.G."/>
            <person name="D'Agostino P.M."/>
            <person name="Gutierrez-Chavez C."/>
            <person name="Montgomery K."/>
            <person name="Nicetic I."/>
            <person name="Ferrari B.C."/>
        </authorList>
    </citation>
    <scope>NUCLEOTIDE SEQUENCE [LARGE SCALE GENOMIC DNA]</scope>
    <source>
        <strain evidence="1 2">SPB151</strain>
    </source>
</reference>
<protein>
    <submittedName>
        <fullName evidence="1">Uncharacterized protein</fullName>
    </submittedName>
</protein>